<dbReference type="GO" id="GO:0006276">
    <property type="term" value="P:plasmid maintenance"/>
    <property type="evidence" value="ECO:0007669"/>
    <property type="project" value="InterPro"/>
</dbReference>
<proteinExistence type="predicted"/>
<sequence>MTDLQQTYYRQVKNPNPVFTPREGAGTLKFCEKLMEKAVGFTSRFDFAIHVAHARSRGLRRRMPPVLRRRAIDALLQGLCFHYDPLANRVQCSITTLAIECGLATESGAGKLSITRATRALTFLSELGLITYQTEYDPLIGCYIPTDITFTPALFAALDVSEDAVAAARRSRVEWENKQRKKQGLDTLGMDELIAKAWRFVRERFRCYQTELKSRGIKRARARRDANRERQDIVTLVKRQLTREISEGRFTANGETVKREVERRVKERMILSRNRNYSRLATASP</sequence>
<protein>
    <submittedName>
        <fullName evidence="2">Replication protein</fullName>
    </submittedName>
</protein>
<name>Q51869_9ZZZZ</name>
<dbReference type="NCBIfam" id="NF040977">
    <property type="entry name" value="RepA_IncFII_LM"/>
    <property type="match status" value="1"/>
</dbReference>
<dbReference type="NCBIfam" id="TIGR03474">
    <property type="entry name" value="incFII_RepA"/>
    <property type="match status" value="1"/>
</dbReference>
<evidence type="ECO:0000256" key="1">
    <source>
        <dbReference type="ARBA" id="ARBA00022705"/>
    </source>
</evidence>
<organism evidence="2">
    <name type="scientific">Plasmid pSU316</name>
    <dbReference type="NCBI Taxonomy" id="37746"/>
    <lineage>
        <taxon>other sequences</taxon>
        <taxon>plasmids</taxon>
    </lineage>
</organism>
<evidence type="ECO:0000313" key="2">
    <source>
        <dbReference type="EMBL" id="AAA98204.1"/>
    </source>
</evidence>
<geneLocation type="plasmid" evidence="2">
    <name>pSU316</name>
</geneLocation>
<dbReference type="AlphaFoldDB" id="Q51869"/>
<dbReference type="NCBIfam" id="NF010313">
    <property type="entry name" value="PRK13750.1"/>
    <property type="match status" value="1"/>
</dbReference>
<dbReference type="InterPro" id="IPR017837">
    <property type="entry name" value="Plasmid_rep_init_RepA_IncFII"/>
</dbReference>
<keyword evidence="2" id="KW-0614">Plasmid</keyword>
<accession>Q51869</accession>
<keyword evidence="1" id="KW-0235">DNA replication</keyword>
<dbReference type="GO" id="GO:0006260">
    <property type="term" value="P:DNA replication"/>
    <property type="evidence" value="ECO:0007669"/>
    <property type="project" value="UniProtKB-KW"/>
</dbReference>
<dbReference type="EMBL" id="M26937">
    <property type="protein sequence ID" value="AAA98204.1"/>
    <property type="molecule type" value="Genomic_DNA"/>
</dbReference>
<gene>
    <name evidence="2" type="primary">repA1</name>
</gene>
<dbReference type="Pfam" id="PF02387">
    <property type="entry name" value="IncFII_repA"/>
    <property type="match status" value="1"/>
</dbReference>
<reference evidence="2" key="1">
    <citation type="journal article" date="1989" name="Gene">
        <title>Analysis of IncF plasmids evolution: nucleotide sequence of an IncFIII replication region.</title>
        <authorList>
            <person name="Lopez J."/>
            <person name="Crespo P."/>
            <person name="Rodriguez J.C."/>
            <person name="Andres I."/>
            <person name="Ortiz J.M."/>
        </authorList>
    </citation>
    <scope>NUCLEOTIDE SEQUENCE</scope>
    <source>
        <plasmid evidence="2">pSU316</plasmid>
    </source>
</reference>
<dbReference type="InterPro" id="IPR003446">
    <property type="entry name" value="Plasmid_replication_init_RepA"/>
</dbReference>